<reference evidence="7" key="1">
    <citation type="submission" date="2019-08" db="EMBL/GenBank/DDBJ databases">
        <title>The genome of the North American firefly Photinus pyralis.</title>
        <authorList>
            <consortium name="Photinus pyralis genome working group"/>
            <person name="Fallon T.R."/>
            <person name="Sander Lower S.E."/>
            <person name="Weng J.-K."/>
        </authorList>
    </citation>
    <scope>NUCLEOTIDE SEQUENCE</scope>
    <source>
        <strain evidence="7">TRF0915ILg1</strain>
        <tissue evidence="7">Whole body</tissue>
    </source>
</reference>
<evidence type="ECO:0000313" key="7">
    <source>
        <dbReference type="EMBL" id="KAF2890526.1"/>
    </source>
</evidence>
<dbReference type="GO" id="GO:0055085">
    <property type="term" value="P:transmembrane transport"/>
    <property type="evidence" value="ECO:0007669"/>
    <property type="project" value="InterPro"/>
</dbReference>
<evidence type="ECO:0000313" key="8">
    <source>
        <dbReference type="Proteomes" id="UP000801492"/>
    </source>
</evidence>
<dbReference type="GO" id="GO:0016020">
    <property type="term" value="C:membrane"/>
    <property type="evidence" value="ECO:0007669"/>
    <property type="project" value="UniProtKB-SubCell"/>
</dbReference>
<dbReference type="InterPro" id="IPR011547">
    <property type="entry name" value="SLC26A/SulP_dom"/>
</dbReference>
<evidence type="ECO:0000256" key="5">
    <source>
        <dbReference type="SAM" id="Phobius"/>
    </source>
</evidence>
<evidence type="ECO:0000256" key="2">
    <source>
        <dbReference type="ARBA" id="ARBA00022692"/>
    </source>
</evidence>
<organism evidence="7 8">
    <name type="scientific">Ignelater luminosus</name>
    <name type="common">Cucubano</name>
    <name type="synonym">Pyrophorus luminosus</name>
    <dbReference type="NCBI Taxonomy" id="2038154"/>
    <lineage>
        <taxon>Eukaryota</taxon>
        <taxon>Metazoa</taxon>
        <taxon>Ecdysozoa</taxon>
        <taxon>Arthropoda</taxon>
        <taxon>Hexapoda</taxon>
        <taxon>Insecta</taxon>
        <taxon>Pterygota</taxon>
        <taxon>Neoptera</taxon>
        <taxon>Endopterygota</taxon>
        <taxon>Coleoptera</taxon>
        <taxon>Polyphaga</taxon>
        <taxon>Elateriformia</taxon>
        <taxon>Elateroidea</taxon>
        <taxon>Elateridae</taxon>
        <taxon>Agrypninae</taxon>
        <taxon>Pyrophorini</taxon>
        <taxon>Ignelater</taxon>
    </lineage>
</organism>
<feature type="transmembrane region" description="Helical" evidence="5">
    <location>
        <begin position="316"/>
        <end position="340"/>
    </location>
</feature>
<feature type="domain" description="SLC26A/SulP transporter" evidence="6">
    <location>
        <begin position="148"/>
        <end position="344"/>
    </location>
</feature>
<gene>
    <name evidence="7" type="ORF">ILUMI_15647</name>
</gene>
<dbReference type="EMBL" id="VTPC01050642">
    <property type="protein sequence ID" value="KAF2890526.1"/>
    <property type="molecule type" value="Genomic_DNA"/>
</dbReference>
<evidence type="ECO:0000256" key="4">
    <source>
        <dbReference type="ARBA" id="ARBA00023136"/>
    </source>
</evidence>
<dbReference type="AlphaFoldDB" id="A0A8K0CRU9"/>
<dbReference type="Gene3D" id="3.30.420.10">
    <property type="entry name" value="Ribonuclease H-like superfamily/Ribonuclease H"/>
    <property type="match status" value="1"/>
</dbReference>
<dbReference type="Proteomes" id="UP000801492">
    <property type="component" value="Unassembled WGS sequence"/>
</dbReference>
<sequence length="351" mass="39233">MYVVQWSDGSRFEVYVGDSRSRVIRKREKAFHLDCLKRKAKFPTSVMVWGSMSVKWIRKLHFIKGTVDTNKYLQILEESLVSLMEEYLTSGEDFIFQEDGAACHTSKQFLKWLNNYIHRNFVARNEKDAAKTSCKNNPLLSNLYFLFQYGLYSSLCGGFIYTVFGTIPQLNIAPTALLSLLTFTYTHSVSFGAVPAAILLCFFSGIIELICGILHLGFLIDFVSTPVVAGFTSAGAVTIASAQVKNLLGLSFNAESFIDVWTNVVKDIKKTNKWDAILSVCCCIILLGLRQIKELGSPAISGEKKKEGGGSHKFKVFMWFLSVSRNAIVVISCAVIAFVLDMHDIKPFSLT</sequence>
<dbReference type="Pfam" id="PF00916">
    <property type="entry name" value="Sulfate_transp"/>
    <property type="match status" value="1"/>
</dbReference>
<comment type="caution">
    <text evidence="7">The sequence shown here is derived from an EMBL/GenBank/DDBJ whole genome shotgun (WGS) entry which is preliminary data.</text>
</comment>
<feature type="transmembrane region" description="Helical" evidence="5">
    <location>
        <begin position="184"/>
        <end position="206"/>
    </location>
</feature>
<keyword evidence="4 5" id="KW-0472">Membrane</keyword>
<evidence type="ECO:0000256" key="3">
    <source>
        <dbReference type="ARBA" id="ARBA00022989"/>
    </source>
</evidence>
<dbReference type="InterPro" id="IPR001902">
    <property type="entry name" value="SLC26A/SulP_fam"/>
</dbReference>
<keyword evidence="3 5" id="KW-1133">Transmembrane helix</keyword>
<comment type="subcellular location">
    <subcellularLocation>
        <location evidence="1">Membrane</location>
        <topology evidence="1">Multi-pass membrane protein</topology>
    </subcellularLocation>
</comment>
<name>A0A8K0CRU9_IGNLU</name>
<protein>
    <recommendedName>
        <fullName evidence="6">SLC26A/SulP transporter domain-containing protein</fullName>
    </recommendedName>
</protein>
<dbReference type="GO" id="GO:0003676">
    <property type="term" value="F:nucleic acid binding"/>
    <property type="evidence" value="ECO:0007669"/>
    <property type="project" value="InterPro"/>
</dbReference>
<evidence type="ECO:0000259" key="6">
    <source>
        <dbReference type="Pfam" id="PF00916"/>
    </source>
</evidence>
<keyword evidence="8" id="KW-1185">Reference proteome</keyword>
<proteinExistence type="predicted"/>
<dbReference type="InterPro" id="IPR036397">
    <property type="entry name" value="RNaseH_sf"/>
</dbReference>
<dbReference type="OrthoDB" id="6748180at2759"/>
<feature type="non-terminal residue" evidence="7">
    <location>
        <position position="1"/>
    </location>
</feature>
<keyword evidence="2 5" id="KW-0812">Transmembrane</keyword>
<evidence type="ECO:0000256" key="1">
    <source>
        <dbReference type="ARBA" id="ARBA00004141"/>
    </source>
</evidence>
<feature type="transmembrane region" description="Helical" evidence="5">
    <location>
        <begin position="218"/>
        <end position="242"/>
    </location>
</feature>
<accession>A0A8K0CRU9</accession>
<dbReference type="PANTHER" id="PTHR11814">
    <property type="entry name" value="SULFATE TRANSPORTER"/>
    <property type="match status" value="1"/>
</dbReference>
<feature type="transmembrane region" description="Helical" evidence="5">
    <location>
        <begin position="143"/>
        <end position="164"/>
    </location>
</feature>